<dbReference type="Pfam" id="PF03368">
    <property type="entry name" value="Dicer_dimer"/>
    <property type="match status" value="1"/>
</dbReference>
<dbReference type="SUPFAM" id="SSF52540">
    <property type="entry name" value="P-loop containing nucleoside triphosphate hydrolases"/>
    <property type="match status" value="1"/>
</dbReference>
<evidence type="ECO:0000256" key="9">
    <source>
        <dbReference type="ARBA" id="ARBA00022806"/>
    </source>
</evidence>
<dbReference type="InterPro" id="IPR027417">
    <property type="entry name" value="P-loop_NTPase"/>
</dbReference>
<dbReference type="STRING" id="42251.A0A2T6ZPT3"/>
<keyword evidence="11" id="KW-0460">Magnesium</keyword>
<keyword evidence="5" id="KW-0479">Metal-binding</keyword>
<evidence type="ECO:0000259" key="19">
    <source>
        <dbReference type="PROSITE" id="PS51194"/>
    </source>
</evidence>
<dbReference type="GO" id="GO:0005524">
    <property type="term" value="F:ATP binding"/>
    <property type="evidence" value="ECO:0007669"/>
    <property type="project" value="UniProtKB-KW"/>
</dbReference>
<dbReference type="Gene3D" id="1.10.1520.10">
    <property type="entry name" value="Ribonuclease III domain"/>
    <property type="match status" value="2"/>
</dbReference>
<dbReference type="GO" id="GO:0004525">
    <property type="term" value="F:ribonuclease III activity"/>
    <property type="evidence" value="ECO:0007669"/>
    <property type="project" value="InterPro"/>
</dbReference>
<dbReference type="Pfam" id="PF00271">
    <property type="entry name" value="Helicase_C"/>
    <property type="match status" value="1"/>
</dbReference>
<dbReference type="SMART" id="SM00487">
    <property type="entry name" value="DEXDc"/>
    <property type="match status" value="1"/>
</dbReference>
<evidence type="ECO:0000256" key="6">
    <source>
        <dbReference type="ARBA" id="ARBA00022737"/>
    </source>
</evidence>
<evidence type="ECO:0000313" key="22">
    <source>
        <dbReference type="Proteomes" id="UP000244722"/>
    </source>
</evidence>
<keyword evidence="10" id="KW-0067">ATP-binding</keyword>
<evidence type="ECO:0000259" key="17">
    <source>
        <dbReference type="PROSITE" id="PS50142"/>
    </source>
</evidence>
<dbReference type="InterPro" id="IPR056755">
    <property type="entry name" value="DSRM_2"/>
</dbReference>
<dbReference type="InterPro" id="IPR000999">
    <property type="entry name" value="RNase_III_dom"/>
</dbReference>
<dbReference type="InterPro" id="IPR038248">
    <property type="entry name" value="Dicer_dimer_sf"/>
</dbReference>
<dbReference type="GO" id="GO:0004386">
    <property type="term" value="F:helicase activity"/>
    <property type="evidence" value="ECO:0007669"/>
    <property type="project" value="UniProtKB-KW"/>
</dbReference>
<evidence type="ECO:0000259" key="18">
    <source>
        <dbReference type="PROSITE" id="PS51192"/>
    </source>
</evidence>
<comment type="caution">
    <text evidence="21">The sequence shown here is derived from an EMBL/GenBank/DDBJ whole genome shotgun (WGS) entry which is preliminary data.</text>
</comment>
<dbReference type="CDD" id="cd00593">
    <property type="entry name" value="RIBOc"/>
    <property type="match status" value="2"/>
</dbReference>
<organism evidence="21 22">
    <name type="scientific">Tuber borchii</name>
    <name type="common">White truffle</name>
    <dbReference type="NCBI Taxonomy" id="42251"/>
    <lineage>
        <taxon>Eukaryota</taxon>
        <taxon>Fungi</taxon>
        <taxon>Dikarya</taxon>
        <taxon>Ascomycota</taxon>
        <taxon>Pezizomycotina</taxon>
        <taxon>Pezizomycetes</taxon>
        <taxon>Pezizales</taxon>
        <taxon>Tuberaceae</taxon>
        <taxon>Tuber</taxon>
    </lineage>
</organism>
<keyword evidence="13" id="KW-0051">Antiviral defense</keyword>
<evidence type="ECO:0000256" key="13">
    <source>
        <dbReference type="ARBA" id="ARBA00023118"/>
    </source>
</evidence>
<dbReference type="PROSITE" id="PS50142">
    <property type="entry name" value="RNASE_3_2"/>
    <property type="match status" value="2"/>
</dbReference>
<feature type="domain" description="Helicase C-terminal" evidence="19">
    <location>
        <begin position="351"/>
        <end position="513"/>
    </location>
</feature>
<evidence type="ECO:0000256" key="4">
    <source>
        <dbReference type="ARBA" id="ARBA00022721"/>
    </source>
</evidence>
<evidence type="ECO:0000256" key="12">
    <source>
        <dbReference type="ARBA" id="ARBA00022884"/>
    </source>
</evidence>
<keyword evidence="6" id="KW-0677">Repeat</keyword>
<evidence type="ECO:0000256" key="10">
    <source>
        <dbReference type="ARBA" id="ARBA00022840"/>
    </source>
</evidence>
<dbReference type="Pfam" id="PF04851">
    <property type="entry name" value="ResIII"/>
    <property type="match status" value="1"/>
</dbReference>
<keyword evidence="8" id="KW-0378">Hydrolase</keyword>
<dbReference type="Pfam" id="PF00636">
    <property type="entry name" value="Ribonuclease_3"/>
    <property type="match status" value="2"/>
</dbReference>
<dbReference type="PROSITE" id="PS51192">
    <property type="entry name" value="HELICASE_ATP_BIND_1"/>
    <property type="match status" value="1"/>
</dbReference>
<dbReference type="InterPro" id="IPR014001">
    <property type="entry name" value="Helicase_ATP-bd"/>
</dbReference>
<reference evidence="21 22" key="1">
    <citation type="submission" date="2017-04" db="EMBL/GenBank/DDBJ databases">
        <title>Draft genome sequence of Tuber borchii Vittad., a whitish edible truffle.</title>
        <authorList>
            <consortium name="DOE Joint Genome Institute"/>
            <person name="Murat C."/>
            <person name="Kuo A."/>
            <person name="Barry K.W."/>
            <person name="Clum A."/>
            <person name="Dockter R.B."/>
            <person name="Fauchery L."/>
            <person name="Iotti M."/>
            <person name="Kohler A."/>
            <person name="Labutti K."/>
            <person name="Lindquist E.A."/>
            <person name="Lipzen A."/>
            <person name="Ohm R.A."/>
            <person name="Wang M."/>
            <person name="Grigoriev I.V."/>
            <person name="Zambonelli A."/>
            <person name="Martin F.M."/>
        </authorList>
    </citation>
    <scope>NUCLEOTIDE SEQUENCE [LARGE SCALE GENOMIC DNA]</scope>
    <source>
        <strain evidence="21 22">Tbo3840</strain>
    </source>
</reference>
<feature type="domain" description="Dicer dsRNA-binding fold" evidence="20">
    <location>
        <begin position="543"/>
        <end position="633"/>
    </location>
</feature>
<proteinExistence type="inferred from homology"/>
<comment type="similarity">
    <text evidence="15 16">Belongs to the helicase family. Dicer subfamily.</text>
</comment>
<dbReference type="SUPFAM" id="SSF69065">
    <property type="entry name" value="RNase III domain-like"/>
    <property type="match status" value="2"/>
</dbReference>
<gene>
    <name evidence="21" type="ORF">B9Z19DRAFT_1145924</name>
</gene>
<keyword evidence="4" id="KW-0930">Antiviral protein</keyword>
<keyword evidence="7" id="KW-0547">Nucleotide-binding</keyword>
<dbReference type="GO" id="GO:0005737">
    <property type="term" value="C:cytoplasm"/>
    <property type="evidence" value="ECO:0007669"/>
    <property type="project" value="TreeGrafter"/>
</dbReference>
<evidence type="ECO:0000256" key="11">
    <source>
        <dbReference type="ARBA" id="ARBA00022842"/>
    </source>
</evidence>
<evidence type="ECO:0000313" key="21">
    <source>
        <dbReference type="EMBL" id="PUU77491.1"/>
    </source>
</evidence>
<feature type="domain" description="Helicase ATP-binding" evidence="18">
    <location>
        <begin position="24"/>
        <end position="205"/>
    </location>
</feature>
<dbReference type="FunFam" id="1.10.1520.10:FF:000015">
    <property type="entry name" value="Dicer-like protein 1"/>
    <property type="match status" value="1"/>
</dbReference>
<evidence type="ECO:0000256" key="7">
    <source>
        <dbReference type="ARBA" id="ARBA00022741"/>
    </source>
</evidence>
<evidence type="ECO:0000256" key="16">
    <source>
        <dbReference type="PROSITE-ProRule" id="PRU00657"/>
    </source>
</evidence>
<evidence type="ECO:0000256" key="14">
    <source>
        <dbReference type="ARBA" id="ARBA00023211"/>
    </source>
</evidence>
<evidence type="ECO:0000256" key="2">
    <source>
        <dbReference type="ARBA" id="ARBA00001946"/>
    </source>
</evidence>
<dbReference type="Gene3D" id="3.40.50.300">
    <property type="entry name" value="P-loop containing nucleotide triphosphate hydrolases"/>
    <property type="match status" value="2"/>
</dbReference>
<protein>
    <recommendedName>
        <fullName evidence="3">Dicer-like protein 1</fullName>
    </recommendedName>
</protein>
<comment type="cofactor">
    <cofactor evidence="2">
        <name>Mg(2+)</name>
        <dbReference type="ChEBI" id="CHEBI:18420"/>
    </cofactor>
</comment>
<evidence type="ECO:0000256" key="1">
    <source>
        <dbReference type="ARBA" id="ARBA00001936"/>
    </source>
</evidence>
<dbReference type="PANTHER" id="PTHR14950:SF62">
    <property type="entry name" value="DICER-LIKE PROTEIN 1"/>
    <property type="match status" value="1"/>
</dbReference>
<dbReference type="InterPro" id="IPR005034">
    <property type="entry name" value="Dicer_dimerisation"/>
</dbReference>
<sequence>MSIKSIASRGEKIIGDPREYQLELFEIAKTKNTIAVLDTGSGKTLIACLLIRHMIEKELESRAAGNHPRVSFFLVHSVTLVFQQAAVLRCNVDARIGEYCGNMGAGDWKKETWDDVLGKQQVIVMTADILYGCLVHAFIKMQDINLLCFDEAHHAKKKHSYARIIKDFYLAEPENTRPKIFGMTASPVGSRADAAHAAADLEKLLHSQIATTSDLALLQGSISRPEEAVTAYPRLKPKFRTDLCQKLHKTYGELDCFSKIFAFAELAASELGPWCADFLWKFALSETQARKLERRTERKLEAQPDIESIARIEKEILHLQEAADIVRKYKIPPPSADASHLSTKTLLLHAYLKEIYSVKTKAKCIIFVSRRYTATVLAELFKRLEIEHLRIGILVGSFARPGVADANFSFREQMVTLSKFRQGKLNCLIATSVAEEGLDIPDCSLIIRFDLYRTMIQYVQSRGRARSSVSKYIHMLERGNCSHLEILNEVRNSEKIMRDFCCSLPADRILDPAGPEEPSVTDNPEELYHIEPGTGAKLTMTSSMTILSRYSQRLPQEDNEPLQPLFTIRHVPEGFVSEVTLPTLSVVQHIEGAPMPTKMAAKRSASFVACLELRRKGQLDENLMPKSRSKRHPKMANAHLALDIYNSNVYPRRGKPDFWKVDTPLLELWFNILSLSNPAGMASEIQPICLITRNKLPPIPTFTVYSDKGVESELILLQLSKSLRASPDTLKKLCQFTHRLFLDLFNKTFELTLDTVPYWIAPIKDSNFNEDSLPENTLDWKLLEEVSFGADIFWDDNYPVENLIGRFLIDRRQRSRRFIVLGHHPTLKSTDPYPPSYECPPGIIDIQDYSYNATIPESEPVLIAERLLHRLSYLSAPDSKWVTTDNRAVISPSAFSISSIPSKVIHMAMIFPSFITRIDSYLHAWEICGRLGIEIDVGVALEAITKDSDNTHEHGSAQVSFQRGMGNNYERLEFLGDCFLKLATSLGLYISYHADDEFELHVKRMILVCNKYLFSKAIEMKIPEYIQSTGFSRRTWYPEMKLLIGKGTAQHNASKEAASHRLADKSISDVCEALIGAALIDRGLDGATQMVTAILGTPEHTQKVWADYYNSYTKPAYQLLESSPAQIKFAQDIEKLVKYKFKHPRLLVSAFTHPSLPFSWDRIPSYQRLEFLGDAVLDLVCVRYIFQKYPHADPQWLTEHKMAMVSNKFLGMVSVEMGFHRKLRRMGASLDHAIRDYEVDIQEAKANSNGAVDFWTSLKPPPKALSDVLEAFIGAVFVDSGFQYSIVEGLIDTFILPYFVDMTVFDNFAGQHPTTYISRRMTDLQCGSWGFESQQCTTGDMTYILTAIVVHSEIFSYGSGASVKAARIEASLAAMKKLEEPEGLKQLKDFCNCAEVREKRIKEKENNEKIK</sequence>
<keyword evidence="9" id="KW-0347">Helicase</keyword>
<dbReference type="GO" id="GO:0005634">
    <property type="term" value="C:nucleus"/>
    <property type="evidence" value="ECO:0007669"/>
    <property type="project" value="TreeGrafter"/>
</dbReference>
<dbReference type="EMBL" id="NESQ01000151">
    <property type="protein sequence ID" value="PUU77491.1"/>
    <property type="molecule type" value="Genomic_DNA"/>
</dbReference>
<dbReference type="Pfam" id="PF24995">
    <property type="entry name" value="DSRM_2"/>
    <property type="match status" value="1"/>
</dbReference>
<dbReference type="OrthoDB" id="416741at2759"/>
<dbReference type="SMART" id="SM00490">
    <property type="entry name" value="HELICc"/>
    <property type="match status" value="1"/>
</dbReference>
<dbReference type="Gene3D" id="3.30.160.380">
    <property type="entry name" value="Dicer dimerisation domain"/>
    <property type="match status" value="1"/>
</dbReference>
<dbReference type="GO" id="GO:0003677">
    <property type="term" value="F:DNA binding"/>
    <property type="evidence" value="ECO:0007669"/>
    <property type="project" value="InterPro"/>
</dbReference>
<dbReference type="GO" id="GO:0051607">
    <property type="term" value="P:defense response to virus"/>
    <property type="evidence" value="ECO:0007669"/>
    <property type="project" value="UniProtKB-KW"/>
</dbReference>
<feature type="domain" description="RNase III" evidence="17">
    <location>
        <begin position="1130"/>
        <end position="1281"/>
    </location>
</feature>
<dbReference type="GO" id="GO:0030422">
    <property type="term" value="P:siRNA processing"/>
    <property type="evidence" value="ECO:0007669"/>
    <property type="project" value="TreeGrafter"/>
</dbReference>
<dbReference type="GO" id="GO:0050688">
    <property type="term" value="P:regulation of defense response to virus"/>
    <property type="evidence" value="ECO:0007669"/>
    <property type="project" value="UniProtKB-KW"/>
</dbReference>
<name>A0A2T6ZPT3_TUBBO</name>
<dbReference type="InterPro" id="IPR001650">
    <property type="entry name" value="Helicase_C-like"/>
</dbReference>
<dbReference type="PANTHER" id="PTHR14950">
    <property type="entry name" value="DICER-RELATED"/>
    <property type="match status" value="1"/>
</dbReference>
<dbReference type="Proteomes" id="UP000244722">
    <property type="component" value="Unassembled WGS sequence"/>
</dbReference>
<dbReference type="PROSITE" id="PS51194">
    <property type="entry name" value="HELICASE_CTER"/>
    <property type="match status" value="1"/>
</dbReference>
<dbReference type="FunFam" id="3.40.50.300:FF:000628">
    <property type="entry name" value="Endoribonuclease Dicer"/>
    <property type="match status" value="1"/>
</dbReference>
<dbReference type="SMART" id="SM00535">
    <property type="entry name" value="RIBOc"/>
    <property type="match status" value="2"/>
</dbReference>
<keyword evidence="22" id="KW-1185">Reference proteome</keyword>
<evidence type="ECO:0000259" key="20">
    <source>
        <dbReference type="PROSITE" id="PS51327"/>
    </source>
</evidence>
<feature type="domain" description="RNase III" evidence="17">
    <location>
        <begin position="967"/>
        <end position="1083"/>
    </location>
</feature>
<accession>A0A2T6ZPT3</accession>
<dbReference type="PROSITE" id="PS00517">
    <property type="entry name" value="RNASE_3_1"/>
    <property type="match status" value="1"/>
</dbReference>
<dbReference type="GO" id="GO:0046872">
    <property type="term" value="F:metal ion binding"/>
    <property type="evidence" value="ECO:0007669"/>
    <property type="project" value="UniProtKB-KW"/>
</dbReference>
<evidence type="ECO:0000256" key="5">
    <source>
        <dbReference type="ARBA" id="ARBA00022723"/>
    </source>
</evidence>
<keyword evidence="14" id="KW-0464">Manganese</keyword>
<dbReference type="GO" id="GO:0003723">
    <property type="term" value="F:RNA binding"/>
    <property type="evidence" value="ECO:0007669"/>
    <property type="project" value="UniProtKB-UniRule"/>
</dbReference>
<evidence type="ECO:0000256" key="15">
    <source>
        <dbReference type="ARBA" id="ARBA00035116"/>
    </source>
</evidence>
<keyword evidence="12 16" id="KW-0694">RNA-binding</keyword>
<dbReference type="InterPro" id="IPR006935">
    <property type="entry name" value="Helicase/UvrB_N"/>
</dbReference>
<comment type="cofactor">
    <cofactor evidence="1">
        <name>Mn(2+)</name>
        <dbReference type="ChEBI" id="CHEBI:29035"/>
    </cofactor>
</comment>
<dbReference type="PROSITE" id="PS51327">
    <property type="entry name" value="DICER_DSRBF"/>
    <property type="match status" value="1"/>
</dbReference>
<evidence type="ECO:0000256" key="8">
    <source>
        <dbReference type="ARBA" id="ARBA00022801"/>
    </source>
</evidence>
<dbReference type="InterPro" id="IPR036389">
    <property type="entry name" value="RNase_III_sf"/>
</dbReference>
<dbReference type="CDD" id="cd18034">
    <property type="entry name" value="DEXHc_dicer"/>
    <property type="match status" value="1"/>
</dbReference>
<evidence type="ECO:0000256" key="3">
    <source>
        <dbReference type="ARBA" id="ARBA00020797"/>
    </source>
</evidence>